<dbReference type="GO" id="GO:0016020">
    <property type="term" value="C:membrane"/>
    <property type="evidence" value="ECO:0007669"/>
    <property type="project" value="InterPro"/>
</dbReference>
<evidence type="ECO:0000256" key="3">
    <source>
        <dbReference type="ARBA" id="ARBA00022729"/>
    </source>
</evidence>
<dbReference type="RefSeq" id="WP_008339663.1">
    <property type="nucleotide sequence ID" value="NZ_AFRZ01000001.1"/>
</dbReference>
<reference evidence="5 6" key="1">
    <citation type="journal article" date="2012" name="Proc. Natl. Acad. Sci. U.S.A.">
        <title>Genome and physiology of a model Epsilonproteobacterium responsible for sulfide detoxification in marine oxygen depletion zones.</title>
        <authorList>
            <person name="Grote J."/>
            <person name="Schott T."/>
            <person name="Bruckner C.G."/>
            <person name="Glockner F.O."/>
            <person name="Jost G."/>
            <person name="Teeling H."/>
            <person name="Labrenz M."/>
            <person name="Jurgens K."/>
        </authorList>
    </citation>
    <scope>NUCLEOTIDE SEQUENCE [LARGE SCALE GENOMIC DNA]</scope>
    <source>
        <strain evidence="5 6">GD1</strain>
    </source>
</reference>
<dbReference type="AlphaFoldDB" id="B6BND9"/>
<evidence type="ECO:0000256" key="4">
    <source>
        <dbReference type="SAM" id="SignalP"/>
    </source>
</evidence>
<keyword evidence="6" id="KW-1185">Reference proteome</keyword>
<proteinExistence type="inferred from homology"/>
<organism evidence="5 6">
    <name type="scientific">Sulfurimonas gotlandica (strain DSM 19862 / JCM 16533 / GD1)</name>
    <dbReference type="NCBI Taxonomy" id="929558"/>
    <lineage>
        <taxon>Bacteria</taxon>
        <taxon>Pseudomonadati</taxon>
        <taxon>Campylobacterota</taxon>
        <taxon>Epsilonproteobacteria</taxon>
        <taxon>Campylobacterales</taxon>
        <taxon>Sulfurimonadaceae</taxon>
        <taxon>Sulfurimonas</taxon>
    </lineage>
</organism>
<dbReference type="TCDB" id="1.B.25.1.24">
    <property type="family name" value="the outer membrane porin (opr) family"/>
</dbReference>
<dbReference type="PATRIC" id="fig|929558.5.peg.2476"/>
<dbReference type="STRING" id="929558.SMGD1_2486"/>
<evidence type="ECO:0000256" key="1">
    <source>
        <dbReference type="ARBA" id="ARBA00009075"/>
    </source>
</evidence>
<dbReference type="OrthoDB" id="5319022at2"/>
<accession>H1FZK2</accession>
<dbReference type="Gene3D" id="2.40.160.10">
    <property type="entry name" value="Porin"/>
    <property type="match status" value="1"/>
</dbReference>
<feature type="chain" id="PRO_5002843289" evidence="4">
    <location>
        <begin position="21"/>
        <end position="458"/>
    </location>
</feature>
<dbReference type="PANTHER" id="PTHR34596:SF2">
    <property type="entry name" value="CHITOPORIN"/>
    <property type="match status" value="1"/>
</dbReference>
<dbReference type="Pfam" id="PF03573">
    <property type="entry name" value="OprD"/>
    <property type="match status" value="1"/>
</dbReference>
<dbReference type="GO" id="GO:0015288">
    <property type="term" value="F:porin activity"/>
    <property type="evidence" value="ECO:0007669"/>
    <property type="project" value="TreeGrafter"/>
</dbReference>
<dbReference type="InterPro" id="IPR023614">
    <property type="entry name" value="Porin_dom_sf"/>
</dbReference>
<feature type="signal peptide" evidence="4">
    <location>
        <begin position="1"/>
        <end position="20"/>
    </location>
</feature>
<dbReference type="PANTHER" id="PTHR34596">
    <property type="entry name" value="CHITOPORIN"/>
    <property type="match status" value="1"/>
</dbReference>
<evidence type="ECO:0000313" key="6">
    <source>
        <dbReference type="Proteomes" id="UP000006431"/>
    </source>
</evidence>
<evidence type="ECO:0000256" key="2">
    <source>
        <dbReference type="ARBA" id="ARBA00022448"/>
    </source>
</evidence>
<dbReference type="Proteomes" id="UP000006431">
    <property type="component" value="Unassembled WGS sequence"/>
</dbReference>
<dbReference type="EMBL" id="AFRZ01000001">
    <property type="protein sequence ID" value="EHP31009.1"/>
    <property type="molecule type" value="Genomic_DNA"/>
</dbReference>
<gene>
    <name evidence="5" type="ORF">SMGD1_2486</name>
</gene>
<keyword evidence="2" id="KW-0813">Transport</keyword>
<comment type="caution">
    <text evidence="5">The sequence shown here is derived from an EMBL/GenBank/DDBJ whole genome shotgun (WGS) entry which is preliminary data.</text>
</comment>
<accession>B6BND9</accession>
<comment type="similarity">
    <text evidence="1">Belongs to the outer membrane porin (Opr) (TC 1.B.25) family.</text>
</comment>
<dbReference type="eggNOG" id="COG4773">
    <property type="taxonomic scope" value="Bacteria"/>
</dbReference>
<sequence length="458" mass="49850">MKKRSLILAALLITGVSVSADTIEEAFAKGKVQGELKSFYINRSYDGVATQTRDGLSVGGHLNYNTAKYYGFDVGATFYTTNKVDEKSSTANENDNTLFGADGGGYTVLGEAYIGYTAAKTTVQFGRLSINTPFAAPNNFRMLPNTFEGLVVKNSDVTDTKFELGHITKIQTNGFANSVPVTNGVLDPNSSMTRLSLLYGFGPGYKVGEFANIADVYLGSTNTKSTAGMTYINAKYTGLKGFTFSIWDQYIHDIMNIVVAKASYKGKLSDVNTFASVFYTKQDSVGDNLLGKAFDTGSGAKDVDSTQYGAMLKASLDNGLGIDLRYVNTPASAGSVLDGGIVNALGGANPFIISQGALHANFGDTASYMAGVDYQFKPLTGIDLLAMVKYFEYDIGEYNGYQSGYSWKTKEVDLDFIYKVTKNFKLRARANFPRDWFDLGGTTQLSFDEYRLIAYYKF</sequence>
<evidence type="ECO:0000313" key="5">
    <source>
        <dbReference type="EMBL" id="EHP31009.1"/>
    </source>
</evidence>
<dbReference type="HOGENOM" id="CLU_619515_0_0_7"/>
<keyword evidence="3 4" id="KW-0732">Signal</keyword>
<protein>
    <submittedName>
        <fullName evidence="5">Outer membrane porin</fullName>
    </submittedName>
</protein>
<dbReference type="InterPro" id="IPR005318">
    <property type="entry name" value="OM_porin_bac"/>
</dbReference>
<name>B6BND9_SULGG</name>